<accession>A0A7V9Z4D0</accession>
<proteinExistence type="predicted"/>
<evidence type="ECO:0000313" key="2">
    <source>
        <dbReference type="Proteomes" id="UP000523087"/>
    </source>
</evidence>
<keyword evidence="2" id="KW-1185">Reference proteome</keyword>
<dbReference type="AlphaFoldDB" id="A0A7V9Z4D0"/>
<protein>
    <submittedName>
        <fullName evidence="1">Uncharacterized protein</fullName>
    </submittedName>
</protein>
<dbReference type="Proteomes" id="UP000523087">
    <property type="component" value="Unassembled WGS sequence"/>
</dbReference>
<reference evidence="1 2" key="1">
    <citation type="submission" date="2020-07" db="EMBL/GenBank/DDBJ databases">
        <title>Genomic Encyclopedia of Type Strains, Phase IV (KMG-IV): sequencing the most valuable type-strain genomes for metagenomic binning, comparative biology and taxonomic classification.</title>
        <authorList>
            <person name="Goeker M."/>
        </authorList>
    </citation>
    <scope>NUCLEOTIDE SEQUENCE [LARGE SCALE GENOMIC DNA]</scope>
    <source>
        <strain evidence="1 2">DSM 15730</strain>
    </source>
</reference>
<evidence type="ECO:0000313" key="1">
    <source>
        <dbReference type="EMBL" id="MBA2873843.1"/>
    </source>
</evidence>
<dbReference type="EMBL" id="JACDUT010000001">
    <property type="protein sequence ID" value="MBA2873843.1"/>
    <property type="molecule type" value="Genomic_DNA"/>
</dbReference>
<sequence length="38" mass="4339">MKLVTENVKPISFVAAFKVDLPHLLHLLLILVKLIPQF</sequence>
<name>A0A7V9Z4D0_9BACL</name>
<gene>
    <name evidence="1" type="ORF">HNR31_000595</name>
</gene>
<comment type="caution">
    <text evidence="1">The sequence shown here is derived from an EMBL/GenBank/DDBJ whole genome shotgun (WGS) entry which is preliminary data.</text>
</comment>
<organism evidence="1 2">
    <name type="scientific">Thermaerobacillus caldiproteolyticus</name>
    <dbReference type="NCBI Taxonomy" id="247480"/>
    <lineage>
        <taxon>Bacteria</taxon>
        <taxon>Bacillati</taxon>
        <taxon>Bacillota</taxon>
        <taxon>Bacilli</taxon>
        <taxon>Bacillales</taxon>
        <taxon>Anoxybacillaceae</taxon>
        <taxon>Thermaerobacillus</taxon>
    </lineage>
</organism>